<protein>
    <submittedName>
        <fullName evidence="2">Uncharacterized protein</fullName>
    </submittedName>
</protein>
<evidence type="ECO:0000313" key="2">
    <source>
        <dbReference type="EMBL" id="OIQ64309.1"/>
    </source>
</evidence>
<evidence type="ECO:0000256" key="1">
    <source>
        <dbReference type="SAM" id="MobiDB-lite"/>
    </source>
</evidence>
<dbReference type="EMBL" id="MLJW01008232">
    <property type="protein sequence ID" value="OIQ64309.1"/>
    <property type="molecule type" value="Genomic_DNA"/>
</dbReference>
<accession>A0A1J5PL97</accession>
<sequence>MMSPMAKPLSEEKPKPDAGATRVAEAMSAHPPPDKAPPPACTSDAMLREL</sequence>
<reference evidence="2" key="1">
    <citation type="submission" date="2016-10" db="EMBL/GenBank/DDBJ databases">
        <title>Sequence of Gallionella enrichment culture.</title>
        <authorList>
            <person name="Poehlein A."/>
            <person name="Muehling M."/>
            <person name="Daniel R."/>
        </authorList>
    </citation>
    <scope>NUCLEOTIDE SEQUENCE</scope>
</reference>
<dbReference type="AlphaFoldDB" id="A0A1J5PL97"/>
<comment type="caution">
    <text evidence="2">The sequence shown here is derived from an EMBL/GenBank/DDBJ whole genome shotgun (WGS) entry which is preliminary data.</text>
</comment>
<gene>
    <name evidence="2" type="ORF">GALL_541400</name>
</gene>
<feature type="region of interest" description="Disordered" evidence="1">
    <location>
        <begin position="1"/>
        <end position="50"/>
    </location>
</feature>
<feature type="compositionally biased region" description="Pro residues" evidence="1">
    <location>
        <begin position="30"/>
        <end position="40"/>
    </location>
</feature>
<proteinExistence type="predicted"/>
<name>A0A1J5PL97_9ZZZZ</name>
<organism evidence="2">
    <name type="scientific">mine drainage metagenome</name>
    <dbReference type="NCBI Taxonomy" id="410659"/>
    <lineage>
        <taxon>unclassified sequences</taxon>
        <taxon>metagenomes</taxon>
        <taxon>ecological metagenomes</taxon>
    </lineage>
</organism>